<dbReference type="PANTHER" id="PTHR11475:SF4">
    <property type="entry name" value="CHORION PEROXIDASE"/>
    <property type="match status" value="1"/>
</dbReference>
<dbReference type="Proteomes" id="UP000469385">
    <property type="component" value="Unassembled WGS sequence"/>
</dbReference>
<dbReference type="Gene3D" id="2.150.10.10">
    <property type="entry name" value="Serralysin-like metalloprotease, C-terminal"/>
    <property type="match status" value="4"/>
</dbReference>
<evidence type="ECO:0000313" key="8">
    <source>
        <dbReference type="Proteomes" id="UP000469385"/>
    </source>
</evidence>
<dbReference type="GO" id="GO:0005509">
    <property type="term" value="F:calcium ion binding"/>
    <property type="evidence" value="ECO:0007669"/>
    <property type="project" value="InterPro"/>
</dbReference>
<comment type="cofactor">
    <cofactor evidence="1">
        <name>Ca(2+)</name>
        <dbReference type="ChEBI" id="CHEBI:29108"/>
    </cofactor>
</comment>
<accession>A0A6N8IUT5</accession>
<evidence type="ECO:0000313" key="7">
    <source>
        <dbReference type="EMBL" id="MVQ29766.1"/>
    </source>
</evidence>
<evidence type="ECO:0000256" key="5">
    <source>
        <dbReference type="ARBA" id="ARBA00023180"/>
    </source>
</evidence>
<keyword evidence="4" id="KW-0677">Repeat</keyword>
<dbReference type="SUPFAM" id="SSF48113">
    <property type="entry name" value="Heme-dependent peroxidases"/>
    <property type="match status" value="1"/>
</dbReference>
<dbReference type="PROSITE" id="PS50268">
    <property type="entry name" value="CADHERIN_2"/>
    <property type="match status" value="1"/>
</dbReference>
<keyword evidence="8" id="KW-1185">Reference proteome</keyword>
<comment type="caution">
    <text evidence="7">The sequence shown here is derived from an EMBL/GenBank/DDBJ whole genome shotgun (WGS) entry which is preliminary data.</text>
</comment>
<name>A0A6N8IUT5_9BURK</name>
<dbReference type="InterPro" id="IPR011049">
    <property type="entry name" value="Serralysin-like_metalloprot_C"/>
</dbReference>
<dbReference type="PANTHER" id="PTHR11475">
    <property type="entry name" value="OXIDASE/PEROXIDASE"/>
    <property type="match status" value="1"/>
</dbReference>
<reference evidence="7 8" key="1">
    <citation type="submission" date="2019-12" db="EMBL/GenBank/DDBJ databases">
        <authorList>
            <person name="Huq M.A."/>
        </authorList>
    </citation>
    <scope>NUCLEOTIDE SEQUENCE [LARGE SCALE GENOMIC DNA]</scope>
    <source>
        <strain evidence="7 8">MAH-25</strain>
    </source>
</reference>
<dbReference type="Pfam" id="PF03098">
    <property type="entry name" value="An_peroxidase"/>
    <property type="match status" value="2"/>
</dbReference>
<comment type="subcellular location">
    <subcellularLocation>
        <location evidence="2">Secreted</location>
    </subcellularLocation>
</comment>
<dbReference type="GO" id="GO:0007156">
    <property type="term" value="P:homophilic cell adhesion via plasma membrane adhesion molecules"/>
    <property type="evidence" value="ECO:0007669"/>
    <property type="project" value="InterPro"/>
</dbReference>
<dbReference type="InterPro" id="IPR019791">
    <property type="entry name" value="Haem_peroxidase_animal"/>
</dbReference>
<dbReference type="GO" id="GO:0016020">
    <property type="term" value="C:membrane"/>
    <property type="evidence" value="ECO:0007669"/>
    <property type="project" value="InterPro"/>
</dbReference>
<keyword evidence="3" id="KW-0964">Secreted</keyword>
<dbReference type="Gene3D" id="2.60.40.2700">
    <property type="match status" value="1"/>
</dbReference>
<dbReference type="InterPro" id="IPR015919">
    <property type="entry name" value="Cadherin-like_sf"/>
</dbReference>
<dbReference type="CDD" id="cd11304">
    <property type="entry name" value="Cadherin_repeat"/>
    <property type="match status" value="1"/>
</dbReference>
<dbReference type="InterPro" id="IPR037120">
    <property type="entry name" value="Haem_peroxidase_sf_animal"/>
</dbReference>
<dbReference type="Gene3D" id="2.60.40.60">
    <property type="entry name" value="Cadherins"/>
    <property type="match status" value="1"/>
</dbReference>
<dbReference type="InterPro" id="IPR013858">
    <property type="entry name" value="Peptidase_M10B_C"/>
</dbReference>
<dbReference type="Gene3D" id="1.10.640.10">
    <property type="entry name" value="Haem peroxidase domain superfamily, animal type"/>
    <property type="match status" value="1"/>
</dbReference>
<dbReference type="GO" id="GO:0020037">
    <property type="term" value="F:heme binding"/>
    <property type="evidence" value="ECO:0007669"/>
    <property type="project" value="InterPro"/>
</dbReference>
<gene>
    <name evidence="7" type="ORF">GON04_09925</name>
</gene>
<dbReference type="CDD" id="cd09821">
    <property type="entry name" value="An_peroxidase_bacterial_2"/>
    <property type="match status" value="1"/>
</dbReference>
<dbReference type="RefSeq" id="WP_157397737.1">
    <property type="nucleotide sequence ID" value="NZ_WSEL01000003.1"/>
</dbReference>
<dbReference type="InterPro" id="IPR002126">
    <property type="entry name" value="Cadherin-like_dom"/>
</dbReference>
<proteinExistence type="predicted"/>
<dbReference type="SUPFAM" id="SSF51120">
    <property type="entry name" value="beta-Roll"/>
    <property type="match status" value="4"/>
</dbReference>
<dbReference type="GO" id="GO:0005615">
    <property type="term" value="C:extracellular space"/>
    <property type="evidence" value="ECO:0007669"/>
    <property type="project" value="InterPro"/>
</dbReference>
<evidence type="ECO:0000256" key="1">
    <source>
        <dbReference type="ARBA" id="ARBA00001913"/>
    </source>
</evidence>
<organism evidence="7 8">
    <name type="scientific">Ramlibacter pinisoli</name>
    <dbReference type="NCBI Taxonomy" id="2682844"/>
    <lineage>
        <taxon>Bacteria</taxon>
        <taxon>Pseudomonadati</taxon>
        <taxon>Pseudomonadota</taxon>
        <taxon>Betaproteobacteria</taxon>
        <taxon>Burkholderiales</taxon>
        <taxon>Comamonadaceae</taxon>
        <taxon>Ramlibacter</taxon>
    </lineage>
</organism>
<evidence type="ECO:0000256" key="4">
    <source>
        <dbReference type="ARBA" id="ARBA00022737"/>
    </source>
</evidence>
<evidence type="ECO:0000256" key="3">
    <source>
        <dbReference type="ARBA" id="ARBA00022525"/>
    </source>
</evidence>
<dbReference type="PROSITE" id="PS50292">
    <property type="entry name" value="PEROXIDASE_3"/>
    <property type="match status" value="1"/>
</dbReference>
<dbReference type="PRINTS" id="PR00313">
    <property type="entry name" value="CABNDNGRPT"/>
</dbReference>
<dbReference type="GO" id="GO:0004601">
    <property type="term" value="F:peroxidase activity"/>
    <property type="evidence" value="ECO:0007669"/>
    <property type="project" value="UniProtKB-KW"/>
</dbReference>
<dbReference type="InterPro" id="IPR010255">
    <property type="entry name" value="Haem_peroxidase_sf"/>
</dbReference>
<dbReference type="Pfam" id="PF00353">
    <property type="entry name" value="HemolysinCabind"/>
    <property type="match status" value="8"/>
</dbReference>
<sequence length="1931" mass="202230">MPTTTPQYNFTVNLDDLAFILKQIKIAESTTLPNGQIDGDAYREAIGGALLPYGLRTVDGTWNNLLPGQERLGAADNVMPRLVDGTFRQAEGRPVGFFGPGDPGTASSSYAQTNPNDFVYDTQPRIISNLIVDQTANNPAAVIAALERAADNTFPNDGQVHTSTNGTMFIPNLSPDIGLSPPFNGVMTFFGQFFDHGLDLITKNNGTVFVPLMPDDPLYVEGSHTNFMVLSRAANSTGPGQDGILGTADDDTRGHQNTTTPFIDQNQTYTSHPSHQVFLREYQMVDGKPLATGRLLNGAHGEGTWGDVKAQASALLGIHLTDYDVFDVPLLATDRYGEFIRGEHGFVQIVTTTGLVEGDPTANGGLGVNLPPNTVHTGHQFLIDVAHGAVPITDAGVHLVADSDNSVGGVPNPNFDPTQPITTANPLLLAQPAGTYDNEMLDRHFATGDGRGNENIGLTTIHSIFHSEHNRLVEGYKQTLLGSDVATLNEWLLVDVDHMPTQDEIAGLRWDGERLFQAGRFATEIQYQHLVFEEFARAVDPNVDPFIFSNSADIDPAIMEEFANVVYRFGHSMLTETVARMDPNLQSDDIGLIQAFLNPIAFDKDGTITEEQAIGAVIRGMARQVGNEIDEFITDALRNNLVGIPLDLATLNITRARETGAPSFNEARASFYAATGDSQFAPYTSWADLAPHLKNPASIVNFIAAYGKFDTILAATTVDGKRQAAMDIVFGVEGETPAQTQARVAFLQGTGPWTAAAAGLNDIDFWVGGLAEAKLEFGGMLGPTFNYVFEKQLESLQNGDRFYYLSRTQGLNMINELEANTFAALAMRNSDLGMTGNTTHVYGHLFGTASYILEMDQSKQLTGISHVVGGVDLLNGDPTRDNEFLNAMNPLVVRKAPGADVNGDGFADGGVLSYAYDGGDHVVLGGTQGNDTLLGGRGMDTIWGDGGNDRIDGGDEADEIHGGDGDDIITDHGTVAGGADFIRGDEGNDVISNGPGNDVLFGGGGKDFIVLGSDFSEVFAGRDDDFVIGGNGPDGLMGNEGNDWIEGGEGFDSLSGENSQLFFNSTIIGHDVLNGNGNDTDYDGETGDDIMIQGPGIQRSNGMFGFDWASHKGDNVAANSDLGIPIFNSQEPFTLRDRFDSVEGLSGWKYDDILTGASALKGAAGGAGAGPGNPPDESDLKSQNVSLINGFAQLLGMTQAQIDALPVNTSVIDVTLGAEVIIGGAGSDTIRGNLGNDYLDGDAWLNTRIRVTHNVGDANTAANEWFTVDSLAQLTPRMISGEINPGQLHIVREIVQSTTASAEVDTAVYNGDSADYTLTRNGDGSITVAHTNVVAGVLDDGTDLIRNFEQIRFADRTVVVGNVAPEITSSGGAASAARSVAENTTAIATLTATDANNATNFDNIPAQTLTWSISGGADASAFSINATTGQLSFVTPRNFESPTDVGNNNVYDVIVKVSDGSLFDTQALAVTVTNADDAATGSVGITSSAATGSDATLQAVNLLADQDLPGGVVPTYQWQRLVGSTWTNIPGATGSSLAAQSNTTDRVVATYSDAFGSHSVVSDMTAIVGTTANNGITGTPGKEIIFGLDGNDIMDGGAGPDVMSGGAGDDSYVVDDLNDVVVEAAGNGNDELKSRASNYVLGDGVHVEKAFLIDSAISFTGNALNNLIVGNALANTLNGGDGNDYLYGDLGNDTLIGGAGADQLDGASGADTMIGGLGDDSYVVDNINDVIVEAAGEGTEELKSRAADYTLGENVYVEKFFLIDAAVSGTGNSLNNIIVGNNGANTLDGRDGNDYLSGESGDDTLIGGGGNDLLLGGLGADVLIGGLGADDLSGGSGNDVFRFLATSDSLAGSRDVIRDFISGTDRIDLSNVNGTPLTYIGTDAFTSAGQVRYSLVGGQTIVEVNVSGGASADMQIALVGTSALTGADFIL</sequence>
<keyword evidence="5" id="KW-0325">Glycoprotein</keyword>
<evidence type="ECO:0000259" key="6">
    <source>
        <dbReference type="PROSITE" id="PS50268"/>
    </source>
</evidence>
<dbReference type="EMBL" id="WSEL01000003">
    <property type="protein sequence ID" value="MVQ29766.1"/>
    <property type="molecule type" value="Genomic_DNA"/>
</dbReference>
<evidence type="ECO:0000256" key="2">
    <source>
        <dbReference type="ARBA" id="ARBA00004613"/>
    </source>
</evidence>
<protein>
    <submittedName>
        <fullName evidence="7">Heme peroxidase</fullName>
    </submittedName>
</protein>
<dbReference type="Pfam" id="PF08548">
    <property type="entry name" value="Peptidase_M10_C"/>
    <property type="match status" value="1"/>
</dbReference>
<dbReference type="GO" id="GO:0006979">
    <property type="term" value="P:response to oxidative stress"/>
    <property type="evidence" value="ECO:0007669"/>
    <property type="project" value="InterPro"/>
</dbReference>
<keyword evidence="7" id="KW-0575">Peroxidase</keyword>
<dbReference type="InterPro" id="IPR001343">
    <property type="entry name" value="Hemolysn_Ca-bd"/>
</dbReference>
<dbReference type="SUPFAM" id="SSF49313">
    <property type="entry name" value="Cadherin-like"/>
    <property type="match status" value="1"/>
</dbReference>
<feature type="domain" description="Cadherin" evidence="6">
    <location>
        <begin position="1385"/>
        <end position="1483"/>
    </location>
</feature>
<keyword evidence="7" id="KW-0560">Oxidoreductase</keyword>
<dbReference type="InterPro" id="IPR018511">
    <property type="entry name" value="Hemolysin-typ_Ca-bd_CS"/>
</dbReference>
<dbReference type="PROSITE" id="PS00330">
    <property type="entry name" value="HEMOLYSIN_CALCIUM"/>
    <property type="match status" value="7"/>
</dbReference>